<keyword evidence="3" id="KW-1185">Reference proteome</keyword>
<proteinExistence type="predicted"/>
<evidence type="ECO:0000313" key="2">
    <source>
        <dbReference type="EMBL" id="KAJ9544578.1"/>
    </source>
</evidence>
<name>A0AA38STB9_9ASTR</name>
<feature type="region of interest" description="Disordered" evidence="1">
    <location>
        <begin position="36"/>
        <end position="61"/>
    </location>
</feature>
<dbReference type="EMBL" id="JARYMX010000006">
    <property type="protein sequence ID" value="KAJ9544578.1"/>
    <property type="molecule type" value="Genomic_DNA"/>
</dbReference>
<protein>
    <submittedName>
        <fullName evidence="2">Uncharacterized protein</fullName>
    </submittedName>
</protein>
<dbReference type="AlphaFoldDB" id="A0AA38STB9"/>
<evidence type="ECO:0000313" key="3">
    <source>
        <dbReference type="Proteomes" id="UP001172457"/>
    </source>
</evidence>
<accession>A0AA38STB9</accession>
<reference evidence="2" key="1">
    <citation type="submission" date="2023-03" db="EMBL/GenBank/DDBJ databases">
        <title>Chromosome-scale reference genome and RAD-based genetic map of yellow starthistle (Centaurea solstitialis) reveal putative structural variation and QTLs associated with invader traits.</title>
        <authorList>
            <person name="Reatini B."/>
            <person name="Cang F.A."/>
            <person name="Jiang Q."/>
            <person name="Mckibben M.T.W."/>
            <person name="Barker M.S."/>
            <person name="Rieseberg L.H."/>
            <person name="Dlugosch K.M."/>
        </authorList>
    </citation>
    <scope>NUCLEOTIDE SEQUENCE</scope>
    <source>
        <strain evidence="2">CAN-66</strain>
        <tissue evidence="2">Leaf</tissue>
    </source>
</reference>
<dbReference type="Proteomes" id="UP001172457">
    <property type="component" value="Chromosome 6"/>
</dbReference>
<sequence>MGVVLDDTTTALRVHEDPGFAAQSLAALLHGARLSPCGARASPSQREAPADPKNHLSTGSRSKVQNLTLAIDFCTKTTQLNIPF</sequence>
<evidence type="ECO:0000256" key="1">
    <source>
        <dbReference type="SAM" id="MobiDB-lite"/>
    </source>
</evidence>
<comment type="caution">
    <text evidence="2">The sequence shown here is derived from an EMBL/GenBank/DDBJ whole genome shotgun (WGS) entry which is preliminary data.</text>
</comment>
<organism evidence="2 3">
    <name type="scientific">Centaurea solstitialis</name>
    <name type="common">yellow star-thistle</name>
    <dbReference type="NCBI Taxonomy" id="347529"/>
    <lineage>
        <taxon>Eukaryota</taxon>
        <taxon>Viridiplantae</taxon>
        <taxon>Streptophyta</taxon>
        <taxon>Embryophyta</taxon>
        <taxon>Tracheophyta</taxon>
        <taxon>Spermatophyta</taxon>
        <taxon>Magnoliopsida</taxon>
        <taxon>eudicotyledons</taxon>
        <taxon>Gunneridae</taxon>
        <taxon>Pentapetalae</taxon>
        <taxon>asterids</taxon>
        <taxon>campanulids</taxon>
        <taxon>Asterales</taxon>
        <taxon>Asteraceae</taxon>
        <taxon>Carduoideae</taxon>
        <taxon>Cardueae</taxon>
        <taxon>Centaureinae</taxon>
        <taxon>Centaurea</taxon>
    </lineage>
</organism>
<gene>
    <name evidence="2" type="ORF">OSB04_024285</name>
</gene>